<dbReference type="RefSeq" id="XP_043011932.1">
    <property type="nucleotide sequence ID" value="XM_043150842.1"/>
</dbReference>
<gene>
    <name evidence="2" type="ORF">E1B28_006202</name>
</gene>
<dbReference type="AlphaFoldDB" id="A0A9P7UV17"/>
<feature type="region of interest" description="Disordered" evidence="1">
    <location>
        <begin position="197"/>
        <end position="217"/>
    </location>
</feature>
<evidence type="ECO:0008006" key="4">
    <source>
        <dbReference type="Google" id="ProtNLM"/>
    </source>
</evidence>
<dbReference type="GeneID" id="66075278"/>
<feature type="compositionally biased region" description="Polar residues" evidence="1">
    <location>
        <begin position="143"/>
        <end position="155"/>
    </location>
</feature>
<sequence>MALSLVEQLNDLLLYLNLPITLQSPTDLTPSLILALLESILQQRLSGISTDIRTCRSEESRILCVKLVLGILQTDILAGTLEQEHLNEFDLTGVNPERLARGEVEEVVRIARVLCWLGERMIVGKGQPQSQGHRDGNYRRSEPLSSPSIVTSNGLKSSHSPAFSPSSKSTKCVELELNAGVQDLSIRGILPHLSSFEEPLSTPQRRPRGVHRVPSPHLEIRFSPPLDDQISSSSSLSFPLTTVCLPPVRQHGFIGDVDEEEEFESFEQSRVEKSERSQQYPTDLNVDFEEAGHARTIALLKERARLLYRLAKLQQDP</sequence>
<evidence type="ECO:0000313" key="2">
    <source>
        <dbReference type="EMBL" id="KAG7095462.1"/>
    </source>
</evidence>
<protein>
    <recommendedName>
        <fullName evidence="4">DUF5745 domain-containing protein</fullName>
    </recommendedName>
</protein>
<evidence type="ECO:0000313" key="3">
    <source>
        <dbReference type="Proteomes" id="UP001049176"/>
    </source>
</evidence>
<keyword evidence="3" id="KW-1185">Reference proteome</keyword>
<evidence type="ECO:0000256" key="1">
    <source>
        <dbReference type="SAM" id="MobiDB-lite"/>
    </source>
</evidence>
<dbReference type="OrthoDB" id="2596754at2759"/>
<feature type="compositionally biased region" description="Low complexity" evidence="1">
    <location>
        <begin position="156"/>
        <end position="167"/>
    </location>
</feature>
<reference evidence="2" key="1">
    <citation type="journal article" date="2021" name="Genome Biol. Evol.">
        <title>The assembled and annotated genome of the fairy-ring fungus Marasmius oreades.</title>
        <authorList>
            <person name="Hiltunen M."/>
            <person name="Ament-Velasquez S.L."/>
            <person name="Johannesson H."/>
        </authorList>
    </citation>
    <scope>NUCLEOTIDE SEQUENCE</scope>
    <source>
        <strain evidence="2">03SP1</strain>
    </source>
</reference>
<comment type="caution">
    <text evidence="2">The sequence shown here is derived from an EMBL/GenBank/DDBJ whole genome shotgun (WGS) entry which is preliminary data.</text>
</comment>
<organism evidence="2 3">
    <name type="scientific">Marasmius oreades</name>
    <name type="common">fairy-ring Marasmius</name>
    <dbReference type="NCBI Taxonomy" id="181124"/>
    <lineage>
        <taxon>Eukaryota</taxon>
        <taxon>Fungi</taxon>
        <taxon>Dikarya</taxon>
        <taxon>Basidiomycota</taxon>
        <taxon>Agaricomycotina</taxon>
        <taxon>Agaricomycetes</taxon>
        <taxon>Agaricomycetidae</taxon>
        <taxon>Agaricales</taxon>
        <taxon>Marasmiineae</taxon>
        <taxon>Marasmiaceae</taxon>
        <taxon>Marasmius</taxon>
    </lineage>
</organism>
<name>A0A9P7UV17_9AGAR</name>
<proteinExistence type="predicted"/>
<feature type="region of interest" description="Disordered" evidence="1">
    <location>
        <begin position="126"/>
        <end position="167"/>
    </location>
</feature>
<feature type="compositionally biased region" description="Basic and acidic residues" evidence="1">
    <location>
        <begin position="132"/>
        <end position="142"/>
    </location>
</feature>
<dbReference type="KEGG" id="more:E1B28_006202"/>
<dbReference type="EMBL" id="CM032183">
    <property type="protein sequence ID" value="KAG7095462.1"/>
    <property type="molecule type" value="Genomic_DNA"/>
</dbReference>
<accession>A0A9P7UV17</accession>
<dbReference type="Proteomes" id="UP001049176">
    <property type="component" value="Chromosome 3"/>
</dbReference>